<dbReference type="OrthoDB" id="9801573at2"/>
<dbReference type="PANTHER" id="PTHR45947:SF3">
    <property type="entry name" value="SULFOQUINOVOSYL TRANSFERASE SQD2"/>
    <property type="match status" value="1"/>
</dbReference>
<evidence type="ECO:0000313" key="5">
    <source>
        <dbReference type="Proteomes" id="UP000078272"/>
    </source>
</evidence>
<name>A0A175RBY6_9HYPH</name>
<keyword evidence="3" id="KW-0808">Transferase</keyword>
<dbReference type="InterPro" id="IPR050194">
    <property type="entry name" value="Glycosyltransferase_grp1"/>
</dbReference>
<reference evidence="5 6" key="1">
    <citation type="journal article" date="2016" name="Front. Microbiol.">
        <title>Genomic Resource of Rice Seed Associated Bacteria.</title>
        <authorList>
            <person name="Midha S."/>
            <person name="Bansal K."/>
            <person name="Sharma S."/>
            <person name="Kumar N."/>
            <person name="Patil P.P."/>
            <person name="Chaudhry V."/>
            <person name="Patil P.B."/>
        </authorList>
    </citation>
    <scope>NUCLEOTIDE SEQUENCE [LARGE SCALE GENOMIC DNA]</scope>
    <source>
        <strain evidence="3 5">NS226</strain>
        <strain evidence="4 6">NS365</strain>
    </source>
</reference>
<sequence length="393" mass="44471">MKVAIVHYWLVTMRGGEKVLEELCKLYPQADIFTLVVDEATLSPILRKHKITTSFLQSIPGSRKHYQKLLPLMPFAIEQLDVTDYDLVISSESGPAKAIVTRPDALHICYCHSPMRYIWDHYHVYRRELGAVSRFVFSLVAPFLRIWDVTTAARVDAFVSNSVHVSRRIARVYNRMSTVIYPPVAIEDFEPAETVDDYYLCAGQLVTYKRPDLAVQAFTRMNKRLVVIGDGPHLDALKKIAGPTVTFLGRCDFATLRHHLSHCRALVFPGEEDFGILPVEAMASGRPVIAYGAGGAVESIGDEGAGVFFRDQTVDGLIEAVERFEARADEFDSKAIRARSENFSAARFRREMQTFVETEWARKQSAFERPSWNREPADLKERDLLLPAKTDQA</sequence>
<feature type="region of interest" description="Disordered" evidence="1">
    <location>
        <begin position="366"/>
        <end position="393"/>
    </location>
</feature>
<dbReference type="EMBL" id="LDQA01000014">
    <property type="protein sequence ID" value="KTR06963.1"/>
    <property type="molecule type" value="Genomic_DNA"/>
</dbReference>
<dbReference type="InterPro" id="IPR001296">
    <property type="entry name" value="Glyco_trans_1"/>
</dbReference>
<dbReference type="STRING" id="401562.NS365_05720"/>
<gene>
    <name evidence="3" type="ORF">NS226_03900</name>
    <name evidence="4" type="ORF">NS365_05720</name>
</gene>
<dbReference type="RefSeq" id="WP_082675371.1">
    <property type="nucleotide sequence ID" value="NZ_LDPZ01000006.1"/>
</dbReference>
<accession>A0A175RBY6</accession>
<organism evidence="3 5">
    <name type="scientific">Aureimonas ureilytica</name>
    <dbReference type="NCBI Taxonomy" id="401562"/>
    <lineage>
        <taxon>Bacteria</taxon>
        <taxon>Pseudomonadati</taxon>
        <taxon>Pseudomonadota</taxon>
        <taxon>Alphaproteobacteria</taxon>
        <taxon>Hyphomicrobiales</taxon>
        <taxon>Aurantimonadaceae</taxon>
        <taxon>Aureimonas</taxon>
    </lineage>
</organism>
<keyword evidence="6" id="KW-1185">Reference proteome</keyword>
<dbReference type="PANTHER" id="PTHR45947">
    <property type="entry name" value="SULFOQUINOVOSYL TRANSFERASE SQD2"/>
    <property type="match status" value="1"/>
</dbReference>
<feature type="domain" description="Glycosyl transferase family 1" evidence="2">
    <location>
        <begin position="195"/>
        <end position="328"/>
    </location>
</feature>
<dbReference type="PATRIC" id="fig|401562.3.peg.4304"/>
<dbReference type="AlphaFoldDB" id="A0A175RBY6"/>
<comment type="caution">
    <text evidence="3">The sequence shown here is derived from an EMBL/GenBank/DDBJ whole genome shotgun (WGS) entry which is preliminary data.</text>
</comment>
<evidence type="ECO:0000259" key="2">
    <source>
        <dbReference type="Pfam" id="PF00534"/>
    </source>
</evidence>
<dbReference type="GO" id="GO:0016757">
    <property type="term" value="F:glycosyltransferase activity"/>
    <property type="evidence" value="ECO:0007669"/>
    <property type="project" value="InterPro"/>
</dbReference>
<evidence type="ECO:0000256" key="1">
    <source>
        <dbReference type="SAM" id="MobiDB-lite"/>
    </source>
</evidence>
<feature type="compositionally biased region" description="Basic and acidic residues" evidence="1">
    <location>
        <begin position="366"/>
        <end position="384"/>
    </location>
</feature>
<evidence type="ECO:0000313" key="6">
    <source>
        <dbReference type="Proteomes" id="UP000078529"/>
    </source>
</evidence>
<evidence type="ECO:0000313" key="3">
    <source>
        <dbReference type="EMBL" id="KTQ97869.1"/>
    </source>
</evidence>
<dbReference type="Proteomes" id="UP000078529">
    <property type="component" value="Unassembled WGS sequence"/>
</dbReference>
<dbReference type="EMBL" id="LDPZ01000006">
    <property type="protein sequence ID" value="KTQ97869.1"/>
    <property type="molecule type" value="Genomic_DNA"/>
</dbReference>
<evidence type="ECO:0000313" key="4">
    <source>
        <dbReference type="EMBL" id="KTR06963.1"/>
    </source>
</evidence>
<dbReference type="Pfam" id="PF00534">
    <property type="entry name" value="Glycos_transf_1"/>
    <property type="match status" value="1"/>
</dbReference>
<dbReference type="Gene3D" id="3.40.50.2000">
    <property type="entry name" value="Glycogen Phosphorylase B"/>
    <property type="match status" value="1"/>
</dbReference>
<proteinExistence type="predicted"/>
<dbReference type="SUPFAM" id="SSF53756">
    <property type="entry name" value="UDP-Glycosyltransferase/glycogen phosphorylase"/>
    <property type="match status" value="1"/>
</dbReference>
<dbReference type="Proteomes" id="UP000078272">
    <property type="component" value="Unassembled WGS sequence"/>
</dbReference>
<protein>
    <submittedName>
        <fullName evidence="3">Glycosyl transferase</fullName>
    </submittedName>
</protein>